<dbReference type="AlphaFoldDB" id="A0A346XVA8"/>
<keyword evidence="2" id="KW-1185">Reference proteome</keyword>
<organism evidence="1 2">
    <name type="scientific">Euzebya pacifica</name>
    <dbReference type="NCBI Taxonomy" id="1608957"/>
    <lineage>
        <taxon>Bacteria</taxon>
        <taxon>Bacillati</taxon>
        <taxon>Actinomycetota</taxon>
        <taxon>Nitriliruptoria</taxon>
        <taxon>Euzebyales</taxon>
    </lineage>
</organism>
<sequence length="115" mass="12447">MSTVLTHDDDGTTVSVASKADGPLGVLASIGTSAKQISEWRRDAVATARKEGHSWAEIGEALGISKQAAWEQFNADIAEMLDNIRTRSGLTEEEAMQLAVEEVRAHRAEQRAKRG</sequence>
<gene>
    <name evidence="1" type="ORF">DVS28_a1456</name>
</gene>
<evidence type="ECO:0000313" key="1">
    <source>
        <dbReference type="EMBL" id="AXV06155.1"/>
    </source>
</evidence>
<reference evidence="1 2" key="1">
    <citation type="submission" date="2018-09" db="EMBL/GenBank/DDBJ databases">
        <title>Complete genome sequence of Euzebya sp. DY32-46 isolated from seawater of Pacific Ocean.</title>
        <authorList>
            <person name="Xu L."/>
            <person name="Wu Y.-H."/>
            <person name="Xu X.-W."/>
        </authorList>
    </citation>
    <scope>NUCLEOTIDE SEQUENCE [LARGE SCALE GENOMIC DNA]</scope>
    <source>
        <strain evidence="1 2">DY32-46</strain>
    </source>
</reference>
<dbReference type="EMBL" id="CP031165">
    <property type="protein sequence ID" value="AXV06155.1"/>
    <property type="molecule type" value="Genomic_DNA"/>
</dbReference>
<accession>A0A346XVA8</accession>
<proteinExistence type="predicted"/>
<dbReference type="RefSeq" id="WP_114590850.1">
    <property type="nucleotide sequence ID" value="NZ_CP031165.1"/>
</dbReference>
<dbReference type="Proteomes" id="UP000264006">
    <property type="component" value="Chromosome"/>
</dbReference>
<dbReference type="OrthoDB" id="3579809at2"/>
<protein>
    <submittedName>
        <fullName evidence="1">Uncharacterized protein</fullName>
    </submittedName>
</protein>
<name>A0A346XVA8_9ACTN</name>
<evidence type="ECO:0000313" key="2">
    <source>
        <dbReference type="Proteomes" id="UP000264006"/>
    </source>
</evidence>
<dbReference type="KEGG" id="euz:DVS28_a1456"/>